<dbReference type="AlphaFoldDB" id="A0A7X0STQ3"/>
<dbReference type="InterPro" id="IPR009061">
    <property type="entry name" value="DNA-bd_dom_put_sf"/>
</dbReference>
<feature type="domain" description="HTH merR-type" evidence="1">
    <location>
        <begin position="16"/>
        <end position="83"/>
    </location>
</feature>
<accession>A0A7X0STQ3</accession>
<proteinExistence type="predicted"/>
<dbReference type="RefSeq" id="WP_185131364.1">
    <property type="nucleotide sequence ID" value="NZ_JACJVO010000028.1"/>
</dbReference>
<dbReference type="Gene3D" id="1.10.1660.10">
    <property type="match status" value="1"/>
</dbReference>
<evidence type="ECO:0000313" key="3">
    <source>
        <dbReference type="Proteomes" id="UP000564644"/>
    </source>
</evidence>
<name>A0A7X0STQ3_9BACL</name>
<dbReference type="GO" id="GO:0006355">
    <property type="term" value="P:regulation of DNA-templated transcription"/>
    <property type="evidence" value="ECO:0007669"/>
    <property type="project" value="InterPro"/>
</dbReference>
<dbReference type="Pfam" id="PF13411">
    <property type="entry name" value="MerR_1"/>
    <property type="match status" value="1"/>
</dbReference>
<evidence type="ECO:0000259" key="1">
    <source>
        <dbReference type="SMART" id="SM00422"/>
    </source>
</evidence>
<dbReference type="EMBL" id="JACJVO010000028">
    <property type="protein sequence ID" value="MBB6733713.1"/>
    <property type="molecule type" value="Genomic_DNA"/>
</dbReference>
<comment type="caution">
    <text evidence="2">The sequence shown here is derived from an EMBL/GenBank/DDBJ whole genome shotgun (WGS) entry which is preliminary data.</text>
</comment>
<protein>
    <submittedName>
        <fullName evidence="2">MerR family transcriptional regulator</fullName>
    </submittedName>
</protein>
<dbReference type="SUPFAM" id="SSF46955">
    <property type="entry name" value="Putative DNA-binding domain"/>
    <property type="match status" value="1"/>
</dbReference>
<sequence length="89" mass="10254">MSRRRSLEKVMQSELVTVSELVQLSGMRYSTLKYYTEIGLLPFVQLDAGLVRRYPRIRALERLEDIRSLKDKGLTIQQIVEHYSAGPVG</sequence>
<dbReference type="GO" id="GO:0003677">
    <property type="term" value="F:DNA binding"/>
    <property type="evidence" value="ECO:0007669"/>
    <property type="project" value="InterPro"/>
</dbReference>
<dbReference type="SMART" id="SM00422">
    <property type="entry name" value="HTH_MERR"/>
    <property type="match status" value="1"/>
</dbReference>
<dbReference type="InterPro" id="IPR000551">
    <property type="entry name" value="MerR-type_HTH_dom"/>
</dbReference>
<keyword evidence="3" id="KW-1185">Reference proteome</keyword>
<dbReference type="Proteomes" id="UP000564644">
    <property type="component" value="Unassembled WGS sequence"/>
</dbReference>
<reference evidence="2 3" key="1">
    <citation type="submission" date="2020-08" db="EMBL/GenBank/DDBJ databases">
        <title>Cohnella phylogeny.</title>
        <authorList>
            <person name="Dunlap C."/>
        </authorList>
    </citation>
    <scope>NUCLEOTIDE SEQUENCE [LARGE SCALE GENOMIC DNA]</scope>
    <source>
        <strain evidence="2 3">CBP 2801</strain>
    </source>
</reference>
<evidence type="ECO:0000313" key="2">
    <source>
        <dbReference type="EMBL" id="MBB6733713.1"/>
    </source>
</evidence>
<organism evidence="2 3">
    <name type="scientific">Cohnella zeiphila</name>
    <dbReference type="NCBI Taxonomy" id="2761120"/>
    <lineage>
        <taxon>Bacteria</taxon>
        <taxon>Bacillati</taxon>
        <taxon>Bacillota</taxon>
        <taxon>Bacilli</taxon>
        <taxon>Bacillales</taxon>
        <taxon>Paenibacillaceae</taxon>
        <taxon>Cohnella</taxon>
    </lineage>
</organism>
<gene>
    <name evidence="2" type="ORF">H7C18_22575</name>
</gene>